<dbReference type="AlphaFoldDB" id="A0A7S0EF60"/>
<dbReference type="Gene3D" id="1.25.10.10">
    <property type="entry name" value="Leucine-rich Repeat Variant"/>
    <property type="match status" value="3"/>
</dbReference>
<dbReference type="InterPro" id="IPR016024">
    <property type="entry name" value="ARM-type_fold"/>
</dbReference>
<sequence length="949" mass="106486">MSVELEVQVRNLIHQLSSNQSECVFDQITLQDIAKLCHESLNGGNFYVQSRKVAKAIKLLLRNMTICVYEHGTCVRNVLLAVSALHDLICREKGFLQETCTIELQEEGGIIERRWIDIVEFAMMLHFDDLDVQILGCQVIRKFITTLFKDNKVVNVPLSFSESLAKILTQYRNNQQIAEELTNVIQILCWQSKFPQKFSESELPVFLCDILVSFQSSEKSTDLLTNVNGALTTIILRGNVSFEHVYRIVKSCTDVIQAFSSNAVVVYKSLTTLWIVSKGDARMKELLLVDGDKVPAKTVMAVMKSEHFFTNAQIQEICWRILRNLQDLEDFQSLWRELLQDEHLLRQIKAIVKENQLSNKDVSLPGLAETTSWLVCNLLLEVPRDQHAHDHISCSCLQCQVGAADLLGDVVCFCSLYHNSEEVSCEAFRCVKAICHGHPVNSARAIRLSTTMVVGRAMSCNIRSHLVQTEGMLLLLDLQQTCDASAIPFPADDVIPVLLSVLRYHRDVKDLVVVALRLVSRLSWVQENRLLLKNGSASALIFDLMRRYPNDEQTQLEALSCVHPLAWNEEIKQEIIQNDGVVCVIRALSSNLSNFKIQKSGVAILAIMSYFNDATKGKIQSHNGIKMILKAMKMFPDNAELQIECLLALWSLSTSSQIPNNANKEEIKKIDQITRDVEIRRKEICDDDGIELIVGSLKGHIANDMICVSCSRALINLSFDSLDRAKKIYSESGIQRLRTVLVCHESNGNVLRQAVAAIKNICSSLAGLEEKSVKLDQLDGLEGLLVKTMRSHMNNLELLKQAASAVGNLSAFRFLSLSVSRQTVEVLIAAMKKHSDSEDLQFRVLRALRAIAGSKDNPALAALRNNEYVVHCPVNAVISLLNARSTSDGLCLEALATLNRLSEAGGKKLVTKLRPKWSSSYIHERMTLPDMKELKEASTRYEALRKKLK</sequence>
<evidence type="ECO:0000259" key="2">
    <source>
        <dbReference type="Pfam" id="PF23744"/>
    </source>
</evidence>
<proteinExistence type="predicted"/>
<evidence type="ECO:0000313" key="3">
    <source>
        <dbReference type="EMBL" id="CAD8480437.1"/>
    </source>
</evidence>
<feature type="domain" description="LRRK2 ARM repeat" evidence="2">
    <location>
        <begin position="626"/>
        <end position="851"/>
    </location>
</feature>
<dbReference type="InterPro" id="IPR011989">
    <property type="entry name" value="ARM-like"/>
</dbReference>
<name>A0A7S0EF60_9CRYP</name>
<dbReference type="PANTHER" id="PTHR22895">
    <property type="entry name" value="ARMADILLO REPEAT-CONTAINING PROTEIN 6"/>
    <property type="match status" value="1"/>
</dbReference>
<dbReference type="SMART" id="SM00185">
    <property type="entry name" value="ARM"/>
    <property type="match status" value="6"/>
</dbReference>
<dbReference type="InterPro" id="IPR000225">
    <property type="entry name" value="Armadillo"/>
</dbReference>
<evidence type="ECO:0000256" key="1">
    <source>
        <dbReference type="ARBA" id="ARBA00022737"/>
    </source>
</evidence>
<organism evidence="3">
    <name type="scientific">Hanusia phi</name>
    <dbReference type="NCBI Taxonomy" id="3032"/>
    <lineage>
        <taxon>Eukaryota</taxon>
        <taxon>Cryptophyceae</taxon>
        <taxon>Pyrenomonadales</taxon>
        <taxon>Geminigeraceae</taxon>
        <taxon>Hanusia</taxon>
    </lineage>
</organism>
<gene>
    <name evidence="3" type="ORF">HPHI1048_LOCUS8474</name>
</gene>
<accession>A0A7S0EF60</accession>
<dbReference type="SUPFAM" id="SSF48371">
    <property type="entry name" value="ARM repeat"/>
    <property type="match status" value="3"/>
</dbReference>
<dbReference type="Pfam" id="PF23744">
    <property type="entry name" value="ARM_LRRK2"/>
    <property type="match status" value="1"/>
</dbReference>
<reference evidence="3" key="1">
    <citation type="submission" date="2021-01" db="EMBL/GenBank/DDBJ databases">
        <authorList>
            <person name="Corre E."/>
            <person name="Pelletier E."/>
            <person name="Niang G."/>
            <person name="Scheremetjew M."/>
            <person name="Finn R."/>
            <person name="Kale V."/>
            <person name="Holt S."/>
            <person name="Cochrane G."/>
            <person name="Meng A."/>
            <person name="Brown T."/>
            <person name="Cohen L."/>
        </authorList>
    </citation>
    <scope>NUCLEOTIDE SEQUENCE</scope>
    <source>
        <strain evidence="3">CCMP325</strain>
    </source>
</reference>
<dbReference type="PANTHER" id="PTHR22895:SF0">
    <property type="entry name" value="ARMADILLO REPEAT-CONTAINING PROTEIN 6"/>
    <property type="match status" value="1"/>
</dbReference>
<dbReference type="EMBL" id="HBEO01012451">
    <property type="protein sequence ID" value="CAD8480437.1"/>
    <property type="molecule type" value="Transcribed_RNA"/>
</dbReference>
<dbReference type="InterPro" id="IPR056597">
    <property type="entry name" value="ARM_LRRK2"/>
</dbReference>
<keyword evidence="1" id="KW-0677">Repeat</keyword>
<protein>
    <recommendedName>
        <fullName evidence="2">LRRK2 ARM repeat domain-containing protein</fullName>
    </recommendedName>
</protein>